<feature type="compositionally biased region" description="Low complexity" evidence="1">
    <location>
        <begin position="17"/>
        <end position="28"/>
    </location>
</feature>
<feature type="region of interest" description="Disordered" evidence="1">
    <location>
        <begin position="157"/>
        <end position="176"/>
    </location>
</feature>
<reference evidence="2" key="1">
    <citation type="submission" date="2015-07" db="EMBL/GenBank/DDBJ databases">
        <title>MeaNS - Measles Nucleotide Surveillance Program.</title>
        <authorList>
            <person name="Tran T."/>
            <person name="Druce J."/>
        </authorList>
    </citation>
    <scope>NUCLEOTIDE SEQUENCE</scope>
    <source>
        <strain evidence="2">UCB-OBI-ISO-001</strain>
        <tissue evidence="2">Gonad</tissue>
    </source>
</reference>
<feature type="region of interest" description="Disordered" evidence="1">
    <location>
        <begin position="1"/>
        <end position="31"/>
    </location>
</feature>
<dbReference type="PANTHER" id="PTHR18829">
    <property type="entry name" value="PROTEIN YAE1 HOMOLOG"/>
    <property type="match status" value="1"/>
</dbReference>
<evidence type="ECO:0000313" key="2">
    <source>
        <dbReference type="EMBL" id="KOF66105.1"/>
    </source>
</evidence>
<evidence type="ECO:0008006" key="3">
    <source>
        <dbReference type="Google" id="ProtNLM"/>
    </source>
</evidence>
<dbReference type="KEGG" id="obi:106882279"/>
<name>A0A0L8FNY4_OCTBM</name>
<evidence type="ECO:0000256" key="1">
    <source>
        <dbReference type="SAM" id="MobiDB-lite"/>
    </source>
</evidence>
<dbReference type="PANTHER" id="PTHR18829:SF0">
    <property type="entry name" value="PROTEIN YAE1 HOMOLOG"/>
    <property type="match status" value="1"/>
</dbReference>
<organism evidence="2">
    <name type="scientific">Octopus bimaculoides</name>
    <name type="common">California two-spotted octopus</name>
    <dbReference type="NCBI Taxonomy" id="37653"/>
    <lineage>
        <taxon>Eukaryota</taxon>
        <taxon>Metazoa</taxon>
        <taxon>Spiralia</taxon>
        <taxon>Lophotrochozoa</taxon>
        <taxon>Mollusca</taxon>
        <taxon>Cephalopoda</taxon>
        <taxon>Coleoidea</taxon>
        <taxon>Octopodiformes</taxon>
        <taxon>Octopoda</taxon>
        <taxon>Incirrata</taxon>
        <taxon>Octopodidae</taxon>
        <taxon>Octopus</taxon>
    </lineage>
</organism>
<protein>
    <recommendedName>
        <fullName evidence="3">Essential protein Yae1 N-terminal domain-containing protein</fullName>
    </recommendedName>
</protein>
<accession>A0A0L8FNY4</accession>
<dbReference type="AlphaFoldDB" id="A0A0L8FNY4"/>
<proteinExistence type="predicted"/>
<dbReference type="InterPro" id="IPR038881">
    <property type="entry name" value="Yae1-like"/>
</dbReference>
<sequence>MSAVDLSRLRPSESSLQTDQNGNGNTTNDMEDIYDEDVSELEVGKKDWSQMNWKLSQAGFRDGVDGGEEQVLQSSFETGYAMAAKEACELGRIQGQISALLLFNRHIKHGQLFNEEMSNHFKQLLAEINSYKLTNSPPGISLTCGAKERINEAVFGPEKNSDQSHSLQYHPHNPGPITDRNYAYQPNQNQSYVDTNSMYDLDAGVTVARSMPLSTAQNITTFKDRFQRLLQMCDGSLVAKFIS</sequence>
<dbReference type="EMBL" id="KQ428524">
    <property type="protein sequence ID" value="KOF66105.1"/>
    <property type="molecule type" value="Genomic_DNA"/>
</dbReference>
<dbReference type="STRING" id="37653.A0A0L8FNY4"/>
<dbReference type="OrthoDB" id="20086at2759"/>
<gene>
    <name evidence="2" type="ORF">OCBIM_22013470mg</name>
</gene>